<name>A0A0L6V720_9BASI</name>
<sequence>MDPWHQNNSSNALFVHIEILWGLLTQDKLPKATDLGTFQELYQQFSNTKKVKQAARKTHPGQQHGTFNPGLQSLCPLGKAEIKRISKNQERLRNLHDFILPFVDFILTNFYRNVYKIKTHPYCSKSSRKFFRKLDLAMLNATGQVPLTRGKNQIFRLPKTGPVLSKFTVAPKGLSIDF</sequence>
<dbReference type="STRING" id="27349.A0A0L6V720"/>
<proteinExistence type="predicted"/>
<organism evidence="1 2">
    <name type="scientific">Puccinia sorghi</name>
    <dbReference type="NCBI Taxonomy" id="27349"/>
    <lineage>
        <taxon>Eukaryota</taxon>
        <taxon>Fungi</taxon>
        <taxon>Dikarya</taxon>
        <taxon>Basidiomycota</taxon>
        <taxon>Pucciniomycotina</taxon>
        <taxon>Pucciniomycetes</taxon>
        <taxon>Pucciniales</taxon>
        <taxon>Pucciniaceae</taxon>
        <taxon>Puccinia</taxon>
    </lineage>
</organism>
<dbReference type="AlphaFoldDB" id="A0A0L6V720"/>
<comment type="caution">
    <text evidence="1">The sequence shown here is derived from an EMBL/GenBank/DDBJ whole genome shotgun (WGS) entry which is preliminary data.</text>
</comment>
<evidence type="ECO:0000313" key="2">
    <source>
        <dbReference type="Proteomes" id="UP000037035"/>
    </source>
</evidence>
<keyword evidence="2" id="KW-1185">Reference proteome</keyword>
<dbReference type="Proteomes" id="UP000037035">
    <property type="component" value="Unassembled WGS sequence"/>
</dbReference>
<protein>
    <submittedName>
        <fullName evidence="1">Uncharacterized protein</fullName>
    </submittedName>
</protein>
<dbReference type="VEuPathDB" id="FungiDB:VP01_2374g1"/>
<dbReference type="EMBL" id="LAVV01007252">
    <property type="protein sequence ID" value="KNZ56563.1"/>
    <property type="molecule type" value="Genomic_DNA"/>
</dbReference>
<reference evidence="1 2" key="1">
    <citation type="submission" date="2015-08" db="EMBL/GenBank/DDBJ databases">
        <title>Next Generation Sequencing and Analysis of the Genome of Puccinia sorghi L Schw, the Causal Agent of Maize Common Rust.</title>
        <authorList>
            <person name="Rochi L."/>
            <person name="Burguener G."/>
            <person name="Darino M."/>
            <person name="Turjanski A."/>
            <person name="Kreff E."/>
            <person name="Dieguez M.J."/>
            <person name="Sacco F."/>
        </authorList>
    </citation>
    <scope>NUCLEOTIDE SEQUENCE [LARGE SCALE GENOMIC DNA]</scope>
    <source>
        <strain evidence="1 2">RO10H11247</strain>
    </source>
</reference>
<evidence type="ECO:0000313" key="1">
    <source>
        <dbReference type="EMBL" id="KNZ56563.1"/>
    </source>
</evidence>
<gene>
    <name evidence="1" type="ORF">VP01_2374g1</name>
</gene>
<accession>A0A0L6V720</accession>